<dbReference type="OrthoDB" id="1488789at2"/>
<dbReference type="RefSeq" id="WP_079686386.1">
    <property type="nucleotide sequence ID" value="NZ_FUZU01000001.1"/>
</dbReference>
<gene>
    <name evidence="2" type="ORF">SAMN05660236_1874</name>
</gene>
<feature type="domain" description="Ig-like" evidence="1">
    <location>
        <begin position="265"/>
        <end position="346"/>
    </location>
</feature>
<accession>A0A1T5K6X0</accession>
<evidence type="ECO:0000259" key="1">
    <source>
        <dbReference type="Pfam" id="PF19081"/>
    </source>
</evidence>
<dbReference type="STRING" id="688867.SAMN05660236_1874"/>
<sequence length="830" mass="91640">MHTLLDATGQGFLTSCDNGTFEALDSEKDITTYPQHYDWGVQSIERAPFSYQGGYSLKVKNKTDNGYHEGFIMMPVLGRSPSHVLKSTTYLVRARVYIPSEGNNGAGTNVGVEIEEIVVGTSMNGGICNNQSYHPEFGQRRAIPKDTWVEIYRYFKPSRLDNHHLRVSAWKDSEEFSELTYYIDNIEFYESNIVDNASISGFDIILNPSGSLPSSGGTGNIPYTYAWNDGSTAKDRHDLAAGTYSVTISSACGLAKTFTYTIGQPSPPCANDVEVCLGSPFTLTAGCGPSGSTYSWYDAPFDGNLLGIGDILTVSSSISIGTSYYVQLEKNGVSSQRAKVSVTVRPLPDPGIMVVNTVFKTKPVVFNATNHKDGYRYDYTFYYGEGDNQISEQISFQQGQVSYVFKDQGDFVSIGVHPVVIKVEDSYSCSSSFSFSILVKNFEPLCEAIVPIVSDNGKVKLDKFSGQYIFQRNQNCSVDIPFGCIQGQTDAPQLKNVVSASATTFSDSWKYDYLSVPPSGNALEKGEVGKWRPLATYTYSKGNVSVDKNYNSGTFQLSHFNWQYPEVTKKSGWLKVNEITKYSPNGEAVEEKNALDILSTAKFGYSGALPYLIAQNASYGSVLFESFENLYSGTNAFEDGIGLNGNSLVMTTSHSGRNSLLLTGQFISHSFTLTKQLQDKGLLVRVWTKGTDVLAAIKLKLSTLSTLENFSLVARSGQWSLLEARIEPGNFGLAVGGTFTAFLIKQQGGDVWIDDVRMQPINAEVTCYVYDVKTLRVLTVLDDQHFGLFYQYNAEGKLVRKQIETARGVKTVQETQYNIPERNKTDFNRE</sequence>
<dbReference type="Pfam" id="PF19081">
    <property type="entry name" value="Ig_7"/>
    <property type="match status" value="1"/>
</dbReference>
<reference evidence="2 3" key="1">
    <citation type="submission" date="2017-02" db="EMBL/GenBank/DDBJ databases">
        <authorList>
            <person name="Peterson S.W."/>
        </authorList>
    </citation>
    <scope>NUCLEOTIDE SEQUENCE [LARGE SCALE GENOMIC DNA]</scope>
    <source>
        <strain evidence="2 3">DSM 25262</strain>
    </source>
</reference>
<organism evidence="2 3">
    <name type="scientific">Ohtaekwangia koreensis</name>
    <dbReference type="NCBI Taxonomy" id="688867"/>
    <lineage>
        <taxon>Bacteria</taxon>
        <taxon>Pseudomonadati</taxon>
        <taxon>Bacteroidota</taxon>
        <taxon>Cytophagia</taxon>
        <taxon>Cytophagales</taxon>
        <taxon>Fulvivirgaceae</taxon>
        <taxon>Ohtaekwangia</taxon>
    </lineage>
</organism>
<dbReference type="Gene3D" id="2.60.120.260">
    <property type="entry name" value="Galactose-binding domain-like"/>
    <property type="match status" value="1"/>
</dbReference>
<protein>
    <recommendedName>
        <fullName evidence="1">Ig-like domain-containing protein</fullName>
    </recommendedName>
</protein>
<evidence type="ECO:0000313" key="3">
    <source>
        <dbReference type="Proteomes" id="UP000190961"/>
    </source>
</evidence>
<name>A0A1T5K6X0_9BACT</name>
<dbReference type="AlphaFoldDB" id="A0A1T5K6X0"/>
<dbReference type="EMBL" id="FUZU01000001">
    <property type="protein sequence ID" value="SKC59340.1"/>
    <property type="molecule type" value="Genomic_DNA"/>
</dbReference>
<dbReference type="InterPro" id="IPR044023">
    <property type="entry name" value="Ig_7"/>
</dbReference>
<dbReference type="Proteomes" id="UP000190961">
    <property type="component" value="Unassembled WGS sequence"/>
</dbReference>
<evidence type="ECO:0000313" key="2">
    <source>
        <dbReference type="EMBL" id="SKC59340.1"/>
    </source>
</evidence>
<keyword evidence="3" id="KW-1185">Reference proteome</keyword>
<proteinExistence type="predicted"/>